<gene>
    <name evidence="9" type="ORF">OM076_15395</name>
</gene>
<evidence type="ECO:0000256" key="3">
    <source>
        <dbReference type="ARBA" id="ARBA00022692"/>
    </source>
</evidence>
<dbReference type="AlphaFoldDB" id="A0A9X3MUS5"/>
<feature type="transmembrane region" description="Helical" evidence="7">
    <location>
        <begin position="150"/>
        <end position="168"/>
    </location>
</feature>
<dbReference type="SMART" id="SM00014">
    <property type="entry name" value="acidPPc"/>
    <property type="match status" value="1"/>
</dbReference>
<dbReference type="InterPro" id="IPR000326">
    <property type="entry name" value="PAP2/HPO"/>
</dbReference>
<dbReference type="Gene3D" id="1.20.144.10">
    <property type="entry name" value="Phosphatidic acid phosphatase type 2/haloperoxidase"/>
    <property type="match status" value="1"/>
</dbReference>
<dbReference type="Proteomes" id="UP001149140">
    <property type="component" value="Unassembled WGS sequence"/>
</dbReference>
<dbReference type="RefSeq" id="WP_270040878.1">
    <property type="nucleotide sequence ID" value="NZ_JAPDOD010000013.1"/>
</dbReference>
<organism evidence="9 10">
    <name type="scientific">Solirubrobacter ginsenosidimutans</name>
    <dbReference type="NCBI Taxonomy" id="490573"/>
    <lineage>
        <taxon>Bacteria</taxon>
        <taxon>Bacillati</taxon>
        <taxon>Actinomycetota</taxon>
        <taxon>Thermoleophilia</taxon>
        <taxon>Solirubrobacterales</taxon>
        <taxon>Solirubrobacteraceae</taxon>
        <taxon>Solirubrobacter</taxon>
    </lineage>
</organism>
<proteinExistence type="predicted"/>
<keyword evidence="5 7" id="KW-1133">Transmembrane helix</keyword>
<evidence type="ECO:0000313" key="10">
    <source>
        <dbReference type="Proteomes" id="UP001149140"/>
    </source>
</evidence>
<dbReference type="EMBL" id="JAPDOD010000013">
    <property type="protein sequence ID" value="MDA0161662.1"/>
    <property type="molecule type" value="Genomic_DNA"/>
</dbReference>
<dbReference type="InterPro" id="IPR036938">
    <property type="entry name" value="PAP2/HPO_sf"/>
</dbReference>
<accession>A0A9X3MUS5</accession>
<reference evidence="9" key="1">
    <citation type="submission" date="2022-10" db="EMBL/GenBank/DDBJ databases">
        <title>The WGS of Solirubrobacter ginsenosidimutans DSM 21036.</title>
        <authorList>
            <person name="Jiang Z."/>
        </authorList>
    </citation>
    <scope>NUCLEOTIDE SEQUENCE</scope>
    <source>
        <strain evidence="9">DSM 21036</strain>
    </source>
</reference>
<evidence type="ECO:0000256" key="4">
    <source>
        <dbReference type="ARBA" id="ARBA00022801"/>
    </source>
</evidence>
<dbReference type="GO" id="GO:0005886">
    <property type="term" value="C:plasma membrane"/>
    <property type="evidence" value="ECO:0007669"/>
    <property type="project" value="UniProtKB-SubCell"/>
</dbReference>
<comment type="subcellular location">
    <subcellularLocation>
        <location evidence="1">Cell membrane</location>
        <topology evidence="1">Multi-pass membrane protein</topology>
    </subcellularLocation>
</comment>
<feature type="transmembrane region" description="Helical" evidence="7">
    <location>
        <begin position="57"/>
        <end position="80"/>
    </location>
</feature>
<evidence type="ECO:0000256" key="2">
    <source>
        <dbReference type="ARBA" id="ARBA00022475"/>
    </source>
</evidence>
<name>A0A9X3MUS5_9ACTN</name>
<protein>
    <submittedName>
        <fullName evidence="9">Phosphatase PAP2 family protein</fullName>
    </submittedName>
</protein>
<comment type="caution">
    <text evidence="9">The sequence shown here is derived from an EMBL/GenBank/DDBJ whole genome shotgun (WGS) entry which is preliminary data.</text>
</comment>
<keyword evidence="6 7" id="KW-0472">Membrane</keyword>
<keyword evidence="3 7" id="KW-0812">Transmembrane</keyword>
<dbReference type="Pfam" id="PF01569">
    <property type="entry name" value="PAP2"/>
    <property type="match status" value="1"/>
</dbReference>
<evidence type="ECO:0000313" key="9">
    <source>
        <dbReference type="EMBL" id="MDA0161662.1"/>
    </source>
</evidence>
<dbReference type="PANTHER" id="PTHR14969">
    <property type="entry name" value="SPHINGOSINE-1-PHOSPHATE PHOSPHOHYDROLASE"/>
    <property type="match status" value="1"/>
</dbReference>
<evidence type="ECO:0000256" key="5">
    <source>
        <dbReference type="ARBA" id="ARBA00022989"/>
    </source>
</evidence>
<dbReference type="PANTHER" id="PTHR14969:SF62">
    <property type="entry name" value="DECAPRENYLPHOSPHORYL-5-PHOSPHORIBOSE PHOSPHATASE RV3807C-RELATED"/>
    <property type="match status" value="1"/>
</dbReference>
<sequence>MQIDYSLFKLVNGLSGNAIADRSFTFLAQNLATLLMVLVALAFLVPWKQRRDERRRGAVIGTAAAGLALLVAQPIAHLVARARPYADHPVHLLIARSPDPSFPSDHATGAFALAFGLWLYDRTLGTVLLVLAALLSVSRVYVGTHYPGDVLAGALLGAGMAGALYLLPTRKLVELVVRFAGALTDRVLVRPHSAA</sequence>
<evidence type="ECO:0000256" key="1">
    <source>
        <dbReference type="ARBA" id="ARBA00004651"/>
    </source>
</evidence>
<evidence type="ECO:0000256" key="7">
    <source>
        <dbReference type="SAM" id="Phobius"/>
    </source>
</evidence>
<feature type="domain" description="Phosphatidic acid phosphatase type 2/haloperoxidase" evidence="8">
    <location>
        <begin position="55"/>
        <end position="165"/>
    </location>
</feature>
<feature type="transmembrane region" description="Helical" evidence="7">
    <location>
        <begin position="24"/>
        <end position="45"/>
    </location>
</feature>
<keyword evidence="2" id="KW-1003">Cell membrane</keyword>
<evidence type="ECO:0000259" key="8">
    <source>
        <dbReference type="SMART" id="SM00014"/>
    </source>
</evidence>
<keyword evidence="4" id="KW-0378">Hydrolase</keyword>
<keyword evidence="10" id="KW-1185">Reference proteome</keyword>
<evidence type="ECO:0000256" key="6">
    <source>
        <dbReference type="ARBA" id="ARBA00023136"/>
    </source>
</evidence>
<dbReference type="SUPFAM" id="SSF48317">
    <property type="entry name" value="Acid phosphatase/Vanadium-dependent haloperoxidase"/>
    <property type="match status" value="1"/>
</dbReference>
<feature type="transmembrane region" description="Helical" evidence="7">
    <location>
        <begin position="127"/>
        <end position="144"/>
    </location>
</feature>
<dbReference type="GO" id="GO:0016787">
    <property type="term" value="F:hydrolase activity"/>
    <property type="evidence" value="ECO:0007669"/>
    <property type="project" value="UniProtKB-KW"/>
</dbReference>